<proteinExistence type="predicted"/>
<dbReference type="PANTHER" id="PTHR22916:SF3">
    <property type="entry name" value="UDP-GLCNAC:BETAGAL BETA-1,3-N-ACETYLGLUCOSAMINYLTRANSFERASE-LIKE PROTEIN 1"/>
    <property type="match status" value="1"/>
</dbReference>
<evidence type="ECO:0000313" key="3">
    <source>
        <dbReference type="Proteomes" id="UP000267517"/>
    </source>
</evidence>
<reference evidence="2 3" key="1">
    <citation type="submission" date="2017-05" db="EMBL/GenBank/DDBJ databases">
        <title>whole genome sequence of Prevotella melaninogenica GAI 07411.</title>
        <authorList>
            <person name="Kondo Y."/>
            <person name="Hoshino T."/>
        </authorList>
    </citation>
    <scope>NUCLEOTIDE SEQUENCE [LARGE SCALE GENOMIC DNA]</scope>
    <source>
        <strain evidence="2 3">GAI 07411</strain>
    </source>
</reference>
<dbReference type="InterPro" id="IPR029044">
    <property type="entry name" value="Nucleotide-diphossugar_trans"/>
</dbReference>
<dbReference type="AlphaFoldDB" id="A0A250KLF3"/>
<dbReference type="SUPFAM" id="SSF53448">
    <property type="entry name" value="Nucleotide-diphospho-sugar transferases"/>
    <property type="match status" value="1"/>
</dbReference>
<dbReference type="Proteomes" id="UP000267517">
    <property type="component" value="Chromosome II"/>
</dbReference>
<dbReference type="EMBL" id="AP018050">
    <property type="protein sequence ID" value="BBA29905.1"/>
    <property type="molecule type" value="Genomic_DNA"/>
</dbReference>
<sequence>MSTHPVYSQNKEDKPLVSFVVTFYSEPVDMLKECISSILALSLNETERQIIVVDDGAEYSPINELLALSSSIVYVRQPNQGPGQARNTGIALAEGRFIQFVDGDDLLLTSAYEQCLDIVRYRETDMVLFQSSDKKTSKPLADAEGPISGTEYMTHNNLRGCVWTFLFRKEILHDLRFRKGIFHEDEEFVPQVMLRAESIYTTNNKAYYYRKRENSTMHKSDKRWHLRRLSDAEQVIYRLKERVDHLPVKERIAMERRIAQLTMDHIYNVIRLTHDETHLDHVLQRLSRHGLFPLPDKDYTSKYKWFRRMTNSSFGRKTLIMLLRLNKG</sequence>
<dbReference type="Pfam" id="PF00535">
    <property type="entry name" value="Glycos_transf_2"/>
    <property type="match status" value="1"/>
</dbReference>
<evidence type="ECO:0000259" key="1">
    <source>
        <dbReference type="Pfam" id="PF00535"/>
    </source>
</evidence>
<dbReference type="CDD" id="cd00761">
    <property type="entry name" value="Glyco_tranf_GTA_type"/>
    <property type="match status" value="1"/>
</dbReference>
<dbReference type="PANTHER" id="PTHR22916">
    <property type="entry name" value="GLYCOSYLTRANSFERASE"/>
    <property type="match status" value="1"/>
</dbReference>
<dbReference type="InterPro" id="IPR001173">
    <property type="entry name" value="Glyco_trans_2-like"/>
</dbReference>
<keyword evidence="2" id="KW-0808">Transferase</keyword>
<gene>
    <name evidence="2" type="ORF">PMEL_200432</name>
</gene>
<dbReference type="RefSeq" id="WP_120175010.1">
    <property type="nucleotide sequence ID" value="NZ_AP018050.1"/>
</dbReference>
<evidence type="ECO:0000313" key="2">
    <source>
        <dbReference type="EMBL" id="BBA29905.1"/>
    </source>
</evidence>
<accession>A0A250KLF3</accession>
<dbReference type="OrthoDB" id="597270at2"/>
<name>A0A250KLF3_9BACT</name>
<dbReference type="Gene3D" id="3.90.550.10">
    <property type="entry name" value="Spore Coat Polysaccharide Biosynthesis Protein SpsA, Chain A"/>
    <property type="match status" value="1"/>
</dbReference>
<protein>
    <submittedName>
        <fullName evidence="2">Glycosyl transferase</fullName>
    </submittedName>
</protein>
<dbReference type="GO" id="GO:0016758">
    <property type="term" value="F:hexosyltransferase activity"/>
    <property type="evidence" value="ECO:0007669"/>
    <property type="project" value="UniProtKB-ARBA"/>
</dbReference>
<feature type="domain" description="Glycosyltransferase 2-like" evidence="1">
    <location>
        <begin position="18"/>
        <end position="131"/>
    </location>
</feature>
<organism evidence="2 3">
    <name type="scientific">Prevotella melaninogenica</name>
    <dbReference type="NCBI Taxonomy" id="28132"/>
    <lineage>
        <taxon>Bacteria</taxon>
        <taxon>Pseudomonadati</taxon>
        <taxon>Bacteroidota</taxon>
        <taxon>Bacteroidia</taxon>
        <taxon>Bacteroidales</taxon>
        <taxon>Prevotellaceae</taxon>
        <taxon>Prevotella</taxon>
    </lineage>
</organism>